<name>A0A2N1J8F5_9BASI</name>
<feature type="compositionally biased region" description="Polar residues" evidence="18">
    <location>
        <begin position="1401"/>
        <end position="1412"/>
    </location>
</feature>
<keyword evidence="6" id="KW-0597">Phosphoprotein</keyword>
<evidence type="ECO:0000256" key="8">
    <source>
        <dbReference type="ARBA" id="ARBA00022723"/>
    </source>
</evidence>
<dbReference type="GO" id="GO:0000977">
    <property type="term" value="F:RNA polymerase II transcription regulatory region sequence-specific DNA binding"/>
    <property type="evidence" value="ECO:0007669"/>
    <property type="project" value="TreeGrafter"/>
</dbReference>
<keyword evidence="5" id="KW-0723">Serine/threonine-protein kinase</keyword>
<dbReference type="InterPro" id="IPR017441">
    <property type="entry name" value="Protein_kinase_ATP_BS"/>
</dbReference>
<dbReference type="GO" id="GO:0004674">
    <property type="term" value="F:protein serine/threonine kinase activity"/>
    <property type="evidence" value="ECO:0007669"/>
    <property type="project" value="UniProtKB-KW"/>
</dbReference>
<dbReference type="FunFam" id="1.10.510.10:FF:000394">
    <property type="entry name" value="Serine/threonine-protein kinase HSL1"/>
    <property type="match status" value="1"/>
</dbReference>
<keyword evidence="7" id="KW-0808">Transferase</keyword>
<dbReference type="PROSITE" id="PS00108">
    <property type="entry name" value="PROTEIN_KINASE_ST"/>
    <property type="match status" value="1"/>
</dbReference>
<feature type="compositionally biased region" description="Polar residues" evidence="18">
    <location>
        <begin position="1494"/>
        <end position="1508"/>
    </location>
</feature>
<dbReference type="Pfam" id="PF24990">
    <property type="entry name" value="PAS_13"/>
    <property type="match status" value="1"/>
</dbReference>
<feature type="compositionally biased region" description="Basic and acidic residues" evidence="18">
    <location>
        <begin position="487"/>
        <end position="502"/>
    </location>
</feature>
<keyword evidence="21" id="KW-1185">Reference proteome</keyword>
<comment type="similarity">
    <text evidence="3">Belongs to the protein kinase superfamily. CAMK Ser/Thr protein kinase family. NIM1 subfamily.</text>
</comment>
<keyword evidence="9 17" id="KW-0547">Nucleotide-binding</keyword>
<gene>
    <name evidence="20" type="ORF">MVES_003267</name>
</gene>
<evidence type="ECO:0000256" key="13">
    <source>
        <dbReference type="ARBA" id="ARBA00023163"/>
    </source>
</evidence>
<feature type="domain" description="Protein kinase" evidence="19">
    <location>
        <begin position="661"/>
        <end position="926"/>
    </location>
</feature>
<sequence>MTDDNAQYETKLLAKTQQAPSASPLDILPHLCTPSSTSTFTPDTLHASFAADAYEMNNYTHSNDMAAANAVRNTTTPFYKPMQAMPRESEPLNGMNETFTLHPMFGAPPAMPLGQESLRNGCDKTAAPLQGSQLGGTAWLGLGGPEPSIAGEQGSGTELNILSEFLEALDDPKMERNDTLSVPYKPEPTAGISGMVQRTQSSDLLNTPPSMIDLGSEGTSLGTDGSALPLLSPQHTAYHSGAPAHECKRTATEPLGDGNPPMFSTAPQRDRDSDRQQAPYPASLSKTATKTERFLLTAADQTDGSRDERLRQVIQAKCEAGLLRPYNHVNGYARLNRWMELNVSPSSRRRILKPLSVFRPVFYSIAKNLTNFDLIYIEEAFERLLLDYDRVFSIQGTPACLWRRTGEIYKGNKEFAELVGVPIESLREGRLCIYELMAEESAVNYWEKYGSVSFDPSQKAVLTMCKLHTKNEQLVTASMDGEPPNDAAKETRDVDTRTETTKPTESVKPTEPRKQASCISCCFSFTIRRDKYNIPTMIVGNFLPTHPIQGKGAMISRPGAALRSVAQPFQAATNTFGNRKRSNDVAGLFDKRPRAAGPLKAPQNNHGRQYGIATGLRTQRPSERPAPPVPNAVVQPQQRAPTRLEREKKRNYNDPANVGPWQLGKLIGQGASGRVRHAVHSRTEQHAAVKIIPKQMLINSRMSLRDLSAKQDKLTLGIEREIVIMKLIEHPNLLGLWDVYETSKELYLVMEYVAGGELFDYLVSRGRLRPDEARSYFRQVIFGIGYCHTFSICHRDLKPENLLLDGSRETVKIADFGMAALQPTEKMLETSCGSPHYASPEIVSGKSYDGTTSDIWSCGIILFALLCGRLPFDDPNIQTLLSKVRAGKFSMPEYLDPDAKDLIWRMLDVDPVKRADMDEICSHPWFTDNNRLSSRNPVSTPKEALATEPINLADIDPDILGNLSTLWPELSHEQIIRCLLASNGNWQKTFYSLLVLHREHHASDDEGGDEEDEEELDAEDRHALDLARDEKETQVSPNTLGLCVEKHDSRPTPPSILASVAEEEEKELVAPTASTPPVSETFARSTSRAFTEVSQTSSNKELGDAKEHVEDKAVAAVADLSADVPLVTAAADHHVAPHAPIEHTRPSTALAAPPSEPVAHASVPPPQWVMSKMPGPVERKSSLPMLGEAVTTSARRPSTGMDVRKAPENRRLASLMQAFTRPTLAPFRQRSNSAKEAGKSVDVVTEMAPASPAVVPVTAPANPAVVPVTAPAVVPVAPAVAPATAPAIAPAVAPQQAPPPVSPPLPARPAPISAPPKERPVPAEPSPAPAEPHTWAARLLSVATETSKRVVSQDTSADSLMNQFMDEIGEELDSLELIGDAVGATSWPAPQVPRSAEQHKSAAQMQTPTPQIQAGIWDDPRHSALEMRRVMTHADMSPSSSDGDISTQATVLVQSDDSADKFGDADEDSLLVSSVPPVVKRPQETFPFAAYTQRTRPVSQLRPRSSFGQIDAPSKPAGARMMPPGPRPGSRPMSPVDNDERPVSAMAKPPSSVGTAFSRPQLALSDARNVPGAAPAARPPTYMGVSLRAQTPSSVAPQARPQTSMGVASAPPTAPVQSRPQTAMSAPLQTRGTASPRPGNAAPGQPALGAQKPTGLGAAAAAAHSKRRSILHPFRKESKEHVPETVGLGVQVPGKENVLPAAKKPDDAIDARHSWFTGILHRRQTHVLMSVQNLTFTVQTSQALLQQLGTTLTPQSRVQTTRPLTQQAPLQYLLESMYDTKEGKHIKCRPMRFRVEYTILPVSSSVRHAASPKLTTPLSPGMPGYDPRAASRPMSPVLDAARSGVQSFATSVTFTHEKGSLTTFKLFMSKLRRDWKLDARDA</sequence>
<keyword evidence="11 17" id="KW-0067">ATP-binding</keyword>
<evidence type="ECO:0000313" key="21">
    <source>
        <dbReference type="Proteomes" id="UP000232875"/>
    </source>
</evidence>
<keyword evidence="14" id="KW-0539">Nucleus</keyword>
<feature type="region of interest" description="Disordered" evidence="18">
    <location>
        <begin position="1141"/>
        <end position="1206"/>
    </location>
</feature>
<feature type="region of interest" description="Disordered" evidence="18">
    <location>
        <begin position="1026"/>
        <end position="1108"/>
    </location>
</feature>
<dbReference type="GO" id="GO:0046872">
    <property type="term" value="F:metal ion binding"/>
    <property type="evidence" value="ECO:0007669"/>
    <property type="project" value="UniProtKB-KW"/>
</dbReference>
<evidence type="ECO:0000256" key="18">
    <source>
        <dbReference type="SAM" id="MobiDB-lite"/>
    </source>
</evidence>
<feature type="region of interest" description="Disordered" evidence="18">
    <location>
        <begin position="249"/>
        <end position="284"/>
    </location>
</feature>
<evidence type="ECO:0000256" key="5">
    <source>
        <dbReference type="ARBA" id="ARBA00022527"/>
    </source>
</evidence>
<feature type="region of interest" description="Disordered" evidence="18">
    <location>
        <begin position="477"/>
        <end position="511"/>
    </location>
</feature>
<feature type="region of interest" description="Disordered" evidence="18">
    <location>
        <begin position="1590"/>
        <end position="1667"/>
    </location>
</feature>
<dbReference type="GO" id="GO:0005935">
    <property type="term" value="C:cellular bud neck"/>
    <property type="evidence" value="ECO:0007669"/>
    <property type="project" value="UniProtKB-SubCell"/>
</dbReference>
<dbReference type="SUPFAM" id="SSF56112">
    <property type="entry name" value="Protein kinase-like (PK-like)"/>
    <property type="match status" value="1"/>
</dbReference>
<feature type="region of interest" description="Disordered" evidence="18">
    <location>
        <begin position="618"/>
        <end position="655"/>
    </location>
</feature>
<feature type="compositionally biased region" description="Polar residues" evidence="18">
    <location>
        <begin position="1590"/>
        <end position="1606"/>
    </location>
</feature>
<dbReference type="GO" id="GO:0005524">
    <property type="term" value="F:ATP binding"/>
    <property type="evidence" value="ECO:0007669"/>
    <property type="project" value="UniProtKB-UniRule"/>
</dbReference>
<dbReference type="GO" id="GO:0005634">
    <property type="term" value="C:nucleus"/>
    <property type="evidence" value="ECO:0007669"/>
    <property type="project" value="UniProtKB-SubCell"/>
</dbReference>
<evidence type="ECO:0000256" key="11">
    <source>
        <dbReference type="ARBA" id="ARBA00022840"/>
    </source>
</evidence>
<evidence type="ECO:0000259" key="19">
    <source>
        <dbReference type="PROSITE" id="PS50011"/>
    </source>
</evidence>
<comment type="catalytic activity">
    <reaction evidence="15">
        <text>L-threonyl-[protein] + ATP = O-phospho-L-threonyl-[protein] + ADP + H(+)</text>
        <dbReference type="Rhea" id="RHEA:46608"/>
        <dbReference type="Rhea" id="RHEA-COMP:11060"/>
        <dbReference type="Rhea" id="RHEA-COMP:11605"/>
        <dbReference type="ChEBI" id="CHEBI:15378"/>
        <dbReference type="ChEBI" id="CHEBI:30013"/>
        <dbReference type="ChEBI" id="CHEBI:30616"/>
        <dbReference type="ChEBI" id="CHEBI:61977"/>
        <dbReference type="ChEBI" id="CHEBI:456216"/>
        <dbReference type="EC" id="2.7.11.1"/>
    </reaction>
</comment>
<accession>A0A2N1J8F5</accession>
<feature type="binding site" evidence="17">
    <location>
        <position position="690"/>
    </location>
    <ligand>
        <name>ATP</name>
        <dbReference type="ChEBI" id="CHEBI:30616"/>
    </ligand>
</feature>
<protein>
    <recommendedName>
        <fullName evidence="4">non-specific serine/threonine protein kinase</fullName>
        <ecNumber evidence="4">2.7.11.1</ecNumber>
    </recommendedName>
</protein>
<dbReference type="STRING" id="2020962.A0A2N1J8F5"/>
<evidence type="ECO:0000313" key="20">
    <source>
        <dbReference type="EMBL" id="PKI82823.1"/>
    </source>
</evidence>
<evidence type="ECO:0000256" key="10">
    <source>
        <dbReference type="ARBA" id="ARBA00022777"/>
    </source>
</evidence>
<dbReference type="EC" id="2.7.11.1" evidence="4"/>
<dbReference type="PROSITE" id="PS00107">
    <property type="entry name" value="PROTEIN_KINASE_ATP"/>
    <property type="match status" value="1"/>
</dbReference>
<evidence type="ECO:0000256" key="14">
    <source>
        <dbReference type="ARBA" id="ARBA00023242"/>
    </source>
</evidence>
<evidence type="ECO:0000256" key="7">
    <source>
        <dbReference type="ARBA" id="ARBA00022679"/>
    </source>
</evidence>
<keyword evidence="8" id="KW-0479">Metal-binding</keyword>
<dbReference type="EMBL" id="KZ454993">
    <property type="protein sequence ID" value="PKI82823.1"/>
    <property type="molecule type" value="Genomic_DNA"/>
</dbReference>
<reference evidence="20 21" key="1">
    <citation type="submission" date="2017-10" db="EMBL/GenBank/DDBJ databases">
        <title>A novel species of cold-tolerant Malassezia isolated from bats.</title>
        <authorList>
            <person name="Lorch J.M."/>
            <person name="Palmer J.M."/>
            <person name="Vanderwolf K.J."/>
            <person name="Schmidt K.Z."/>
            <person name="Verant M.L."/>
            <person name="Weller T.J."/>
            <person name="Blehert D.S."/>
        </authorList>
    </citation>
    <scope>NUCLEOTIDE SEQUENCE [LARGE SCALE GENOMIC DNA]</scope>
    <source>
        <strain evidence="20 21">NWHC:44797-103</strain>
    </source>
</reference>
<dbReference type="InterPro" id="IPR056751">
    <property type="entry name" value="PAS_13"/>
</dbReference>
<dbReference type="InterPro" id="IPR008271">
    <property type="entry name" value="Ser/Thr_kinase_AS"/>
</dbReference>
<feature type="compositionally biased region" description="Pro residues" evidence="18">
    <location>
        <begin position="1296"/>
        <end position="1314"/>
    </location>
</feature>
<evidence type="ECO:0000256" key="3">
    <source>
        <dbReference type="ARBA" id="ARBA00010791"/>
    </source>
</evidence>
<feature type="compositionally biased region" description="Basic and acidic residues" evidence="18">
    <location>
        <begin position="642"/>
        <end position="652"/>
    </location>
</feature>
<dbReference type="InterPro" id="IPR011009">
    <property type="entry name" value="Kinase-like_dom_sf"/>
</dbReference>
<dbReference type="CDD" id="cd14081">
    <property type="entry name" value="STKc_BRSK1_2"/>
    <property type="match status" value="1"/>
</dbReference>
<organism evidence="20 21">
    <name type="scientific">Malassezia vespertilionis</name>
    <dbReference type="NCBI Taxonomy" id="2020962"/>
    <lineage>
        <taxon>Eukaryota</taxon>
        <taxon>Fungi</taxon>
        <taxon>Dikarya</taxon>
        <taxon>Basidiomycota</taxon>
        <taxon>Ustilaginomycotina</taxon>
        <taxon>Malasseziomycetes</taxon>
        <taxon>Malasseziales</taxon>
        <taxon>Malasseziaceae</taxon>
        <taxon>Malassezia</taxon>
    </lineage>
</organism>
<dbReference type="OrthoDB" id="193931at2759"/>
<evidence type="ECO:0000256" key="2">
    <source>
        <dbReference type="ARBA" id="ARBA00004266"/>
    </source>
</evidence>
<feature type="compositionally biased region" description="Polar residues" evidence="18">
    <location>
        <begin position="1072"/>
        <end position="1100"/>
    </location>
</feature>
<evidence type="ECO:0000256" key="4">
    <source>
        <dbReference type="ARBA" id="ARBA00012513"/>
    </source>
</evidence>
<dbReference type="PROSITE" id="PS50011">
    <property type="entry name" value="PROTEIN_KINASE_DOM"/>
    <property type="match status" value="1"/>
</dbReference>
<feature type="region of interest" description="Disordered" evidence="18">
    <location>
        <begin position="1494"/>
        <end position="1556"/>
    </location>
</feature>
<evidence type="ECO:0000256" key="12">
    <source>
        <dbReference type="ARBA" id="ARBA00023015"/>
    </source>
</evidence>
<keyword evidence="13" id="KW-0804">Transcription</keyword>
<feature type="compositionally biased region" description="Polar residues" evidence="18">
    <location>
        <begin position="1615"/>
        <end position="1633"/>
    </location>
</feature>
<proteinExistence type="inferred from homology"/>
<keyword evidence="10" id="KW-0418">Kinase</keyword>
<feature type="region of interest" description="Disordered" evidence="18">
    <location>
        <begin position="1811"/>
        <end position="1831"/>
    </location>
</feature>
<dbReference type="SMART" id="SM00220">
    <property type="entry name" value="S_TKc"/>
    <property type="match status" value="1"/>
</dbReference>
<comment type="catalytic activity">
    <reaction evidence="16">
        <text>L-seryl-[protein] + ATP = O-phospho-L-seryl-[protein] + ADP + H(+)</text>
        <dbReference type="Rhea" id="RHEA:17989"/>
        <dbReference type="Rhea" id="RHEA-COMP:9863"/>
        <dbReference type="Rhea" id="RHEA-COMP:11604"/>
        <dbReference type="ChEBI" id="CHEBI:15378"/>
        <dbReference type="ChEBI" id="CHEBI:29999"/>
        <dbReference type="ChEBI" id="CHEBI:30616"/>
        <dbReference type="ChEBI" id="CHEBI:83421"/>
        <dbReference type="ChEBI" id="CHEBI:456216"/>
        <dbReference type="EC" id="2.7.11.1"/>
    </reaction>
</comment>
<keyword evidence="12" id="KW-0805">Transcription regulation</keyword>
<evidence type="ECO:0000256" key="17">
    <source>
        <dbReference type="PROSITE-ProRule" id="PRU10141"/>
    </source>
</evidence>
<evidence type="ECO:0000256" key="9">
    <source>
        <dbReference type="ARBA" id="ARBA00022741"/>
    </source>
</evidence>
<evidence type="ECO:0000256" key="1">
    <source>
        <dbReference type="ARBA" id="ARBA00004123"/>
    </source>
</evidence>
<dbReference type="Gene3D" id="1.10.510.10">
    <property type="entry name" value="Transferase(Phosphotransferase) domain 1"/>
    <property type="match status" value="1"/>
</dbReference>
<evidence type="ECO:0000256" key="15">
    <source>
        <dbReference type="ARBA" id="ARBA00047899"/>
    </source>
</evidence>
<dbReference type="InterPro" id="IPR053045">
    <property type="entry name" value="Zinc_cluster_trans_reg"/>
</dbReference>
<dbReference type="InterPro" id="IPR000719">
    <property type="entry name" value="Prot_kinase_dom"/>
</dbReference>
<dbReference type="PANTHER" id="PTHR31986:SF7">
    <property type="entry name" value="REGULATOR OF DRUG SENSITIVITY 2"/>
    <property type="match status" value="1"/>
</dbReference>
<comment type="subcellular location">
    <subcellularLocation>
        <location evidence="2">Bud neck</location>
    </subcellularLocation>
    <subcellularLocation>
        <location evidence="1">Nucleus</location>
    </subcellularLocation>
</comment>
<feature type="region of interest" description="Disordered" evidence="18">
    <location>
        <begin position="1386"/>
        <end position="1417"/>
    </location>
</feature>
<feature type="compositionally biased region" description="Low complexity" evidence="18">
    <location>
        <begin position="631"/>
        <end position="641"/>
    </location>
</feature>
<dbReference type="GO" id="GO:0005940">
    <property type="term" value="C:septin ring"/>
    <property type="evidence" value="ECO:0007669"/>
    <property type="project" value="UniProtKB-ARBA"/>
</dbReference>
<dbReference type="PANTHER" id="PTHR31986">
    <property type="entry name" value="REGULATOR OF DRUG SENSITIVITY 2"/>
    <property type="match status" value="1"/>
</dbReference>
<dbReference type="Proteomes" id="UP000232875">
    <property type="component" value="Unassembled WGS sequence"/>
</dbReference>
<evidence type="ECO:0000256" key="6">
    <source>
        <dbReference type="ARBA" id="ARBA00022553"/>
    </source>
</evidence>
<feature type="region of interest" description="Disordered" evidence="18">
    <location>
        <begin position="1293"/>
        <end position="1331"/>
    </location>
</feature>
<dbReference type="Pfam" id="PF00069">
    <property type="entry name" value="Pkinase"/>
    <property type="match status" value="1"/>
</dbReference>
<evidence type="ECO:0000256" key="16">
    <source>
        <dbReference type="ARBA" id="ARBA00048679"/>
    </source>
</evidence>